<dbReference type="Proteomes" id="UP000828390">
    <property type="component" value="Unassembled WGS sequence"/>
</dbReference>
<feature type="compositionally biased region" description="Polar residues" evidence="2">
    <location>
        <begin position="118"/>
        <end position="147"/>
    </location>
</feature>
<keyword evidence="1" id="KW-0175">Coiled coil</keyword>
<dbReference type="SMART" id="SM00327">
    <property type="entry name" value="VWA"/>
    <property type="match status" value="1"/>
</dbReference>
<comment type="caution">
    <text evidence="4">The sequence shown here is derived from an EMBL/GenBank/DDBJ whole genome shotgun (WGS) entry which is preliminary data.</text>
</comment>
<proteinExistence type="predicted"/>
<dbReference type="Gene3D" id="3.40.50.410">
    <property type="entry name" value="von Willebrand factor, type A domain"/>
    <property type="match status" value="1"/>
</dbReference>
<feature type="compositionally biased region" description="Basic and acidic residues" evidence="2">
    <location>
        <begin position="517"/>
        <end position="526"/>
    </location>
</feature>
<name>A0A9D4K9D8_DREPO</name>
<feature type="domain" description="VWFA" evidence="3">
    <location>
        <begin position="226"/>
        <end position="406"/>
    </location>
</feature>
<dbReference type="AlphaFoldDB" id="A0A9D4K9D8"/>
<evidence type="ECO:0000313" key="5">
    <source>
        <dbReference type="Proteomes" id="UP000828390"/>
    </source>
</evidence>
<dbReference type="Pfam" id="PF00092">
    <property type="entry name" value="VWA"/>
    <property type="match status" value="1"/>
</dbReference>
<dbReference type="EMBL" id="JAIWYP010000004">
    <property type="protein sequence ID" value="KAH3835583.1"/>
    <property type="molecule type" value="Genomic_DNA"/>
</dbReference>
<dbReference type="InterPro" id="IPR002035">
    <property type="entry name" value="VWF_A"/>
</dbReference>
<evidence type="ECO:0000256" key="2">
    <source>
        <dbReference type="SAM" id="MobiDB-lite"/>
    </source>
</evidence>
<dbReference type="CDD" id="cd00198">
    <property type="entry name" value="vWFA"/>
    <property type="match status" value="1"/>
</dbReference>
<reference evidence="4" key="2">
    <citation type="submission" date="2020-11" db="EMBL/GenBank/DDBJ databases">
        <authorList>
            <person name="McCartney M.A."/>
            <person name="Auch B."/>
            <person name="Kono T."/>
            <person name="Mallez S."/>
            <person name="Becker A."/>
            <person name="Gohl D.M."/>
            <person name="Silverstein K.A.T."/>
            <person name="Koren S."/>
            <person name="Bechman K.B."/>
            <person name="Herman A."/>
            <person name="Abrahante J.E."/>
            <person name="Garbe J."/>
        </authorList>
    </citation>
    <scope>NUCLEOTIDE SEQUENCE</scope>
    <source>
        <strain evidence="4">Duluth1</strain>
        <tissue evidence="4">Whole animal</tissue>
    </source>
</reference>
<dbReference type="InterPro" id="IPR037252">
    <property type="entry name" value="Mib_Herc2_sf"/>
</dbReference>
<feature type="region of interest" description="Disordered" evidence="2">
    <location>
        <begin position="490"/>
        <end position="526"/>
    </location>
</feature>
<dbReference type="InterPro" id="IPR036465">
    <property type="entry name" value="vWFA_dom_sf"/>
</dbReference>
<evidence type="ECO:0000256" key="1">
    <source>
        <dbReference type="SAM" id="Coils"/>
    </source>
</evidence>
<dbReference type="GO" id="GO:0046872">
    <property type="term" value="F:metal ion binding"/>
    <property type="evidence" value="ECO:0007669"/>
    <property type="project" value="InterPro"/>
</dbReference>
<feature type="region of interest" description="Disordered" evidence="2">
    <location>
        <begin position="117"/>
        <end position="169"/>
    </location>
</feature>
<dbReference type="Gene3D" id="2.30.30.40">
    <property type="entry name" value="SH3 Domains"/>
    <property type="match status" value="1"/>
</dbReference>
<dbReference type="SUPFAM" id="SSF159034">
    <property type="entry name" value="Mib/herc2 domain-like"/>
    <property type="match status" value="1"/>
</dbReference>
<protein>
    <recommendedName>
        <fullName evidence="3">VWFA domain-containing protein</fullName>
    </recommendedName>
</protein>
<organism evidence="4 5">
    <name type="scientific">Dreissena polymorpha</name>
    <name type="common">Zebra mussel</name>
    <name type="synonym">Mytilus polymorpha</name>
    <dbReference type="NCBI Taxonomy" id="45954"/>
    <lineage>
        <taxon>Eukaryota</taxon>
        <taxon>Metazoa</taxon>
        <taxon>Spiralia</taxon>
        <taxon>Lophotrochozoa</taxon>
        <taxon>Mollusca</taxon>
        <taxon>Bivalvia</taxon>
        <taxon>Autobranchia</taxon>
        <taxon>Heteroconchia</taxon>
        <taxon>Euheterodonta</taxon>
        <taxon>Imparidentia</taxon>
        <taxon>Neoheterodontei</taxon>
        <taxon>Myida</taxon>
        <taxon>Dreissenoidea</taxon>
        <taxon>Dreissenidae</taxon>
        <taxon>Dreissena</taxon>
    </lineage>
</organism>
<dbReference type="PROSITE" id="PS50234">
    <property type="entry name" value="VWFA"/>
    <property type="match status" value="1"/>
</dbReference>
<sequence length="526" mass="59421">MEEQVNLKSDLKKIKEGIRQLEAKMNRVLPSESDCPCCSHTKVLRAELGVVSARLDVLKATAEGTRLFENRLTDMQMKLNEMQQTLQELQTDRDKTNDISQTSRLEPANAIRHDTHTKTSTGITQLPDRSTENITASADRQTQTDLYSTEHKSGDSLIENASSDSHSRHASAICNDQACSHRFEKEMTVIKQPKRKVFLNEDSWILLARHENDIASLITGEVKGVVTVLLIDISESMAVGEAWVQTRTFVKDYLKGLQDVRSQERSSNLEDEYVAIATFGHETRLQIYLTTDYDSATDFMDHVRLGGPSPLYGGLWLAMAGALSCEDGYHTINGILVVPKIIVISDYKPTETLLLTGPDIFRAEAIDESLTVILSALDSISKRNISVFFVAVGDSNQDFVNILRSIDKNVYTYTDGRRLSRQYFLSTRAGTFDIMSLMWDFRRRHDMSSDDQADMFTIRIESDRRMTERRERPDRRTMYCESTSTTLPKIGSRVRRGPDWPMTDDHDGNGPGTVVGHAEEGKHTLH</sequence>
<evidence type="ECO:0000259" key="3">
    <source>
        <dbReference type="PROSITE" id="PS50234"/>
    </source>
</evidence>
<evidence type="ECO:0000313" key="4">
    <source>
        <dbReference type="EMBL" id="KAH3835583.1"/>
    </source>
</evidence>
<feature type="coiled-coil region" evidence="1">
    <location>
        <begin position="72"/>
        <end position="99"/>
    </location>
</feature>
<keyword evidence="5" id="KW-1185">Reference proteome</keyword>
<accession>A0A9D4K9D8</accession>
<reference evidence="4" key="1">
    <citation type="journal article" date="2019" name="bioRxiv">
        <title>The Genome of the Zebra Mussel, Dreissena polymorpha: A Resource for Invasive Species Research.</title>
        <authorList>
            <person name="McCartney M.A."/>
            <person name="Auch B."/>
            <person name="Kono T."/>
            <person name="Mallez S."/>
            <person name="Zhang Y."/>
            <person name="Obille A."/>
            <person name="Becker A."/>
            <person name="Abrahante J.E."/>
            <person name="Garbe J."/>
            <person name="Badalamenti J.P."/>
            <person name="Herman A."/>
            <person name="Mangelson H."/>
            <person name="Liachko I."/>
            <person name="Sullivan S."/>
            <person name="Sone E.D."/>
            <person name="Koren S."/>
            <person name="Silverstein K.A.T."/>
            <person name="Beckman K.B."/>
            <person name="Gohl D.M."/>
        </authorList>
    </citation>
    <scope>NUCLEOTIDE SEQUENCE</scope>
    <source>
        <strain evidence="4">Duluth1</strain>
        <tissue evidence="4">Whole animal</tissue>
    </source>
</reference>
<gene>
    <name evidence="4" type="ORF">DPMN_108938</name>
</gene>
<dbReference type="SUPFAM" id="SSF53300">
    <property type="entry name" value="vWA-like"/>
    <property type="match status" value="1"/>
</dbReference>
<dbReference type="GO" id="GO:0004842">
    <property type="term" value="F:ubiquitin-protein transferase activity"/>
    <property type="evidence" value="ECO:0007669"/>
    <property type="project" value="InterPro"/>
</dbReference>